<keyword evidence="11" id="KW-0739">Sodium transport</keyword>
<feature type="transmembrane region" description="Helical" evidence="12">
    <location>
        <begin position="130"/>
        <end position="150"/>
    </location>
</feature>
<feature type="transmembrane region" description="Helical" evidence="12">
    <location>
        <begin position="232"/>
        <end position="249"/>
    </location>
</feature>
<keyword evidence="9" id="KW-0406">Ion transport</keyword>
<evidence type="ECO:0000256" key="7">
    <source>
        <dbReference type="ARBA" id="ARBA00022989"/>
    </source>
</evidence>
<dbReference type="Pfam" id="PF00999">
    <property type="entry name" value="Na_H_Exchanger"/>
    <property type="match status" value="1"/>
</dbReference>
<gene>
    <name evidence="14" type="ORF">FW778_06560</name>
</gene>
<keyword evidence="5" id="KW-1003">Cell membrane</keyword>
<feature type="transmembrane region" description="Helical" evidence="12">
    <location>
        <begin position="29"/>
        <end position="47"/>
    </location>
</feature>
<feature type="transmembrane region" description="Helical" evidence="12">
    <location>
        <begin position="171"/>
        <end position="188"/>
    </location>
</feature>
<reference evidence="14 15" key="1">
    <citation type="submission" date="2019-09" db="EMBL/GenBank/DDBJ databases">
        <title>Draft genome sequence of Ginsengibacter sp. BR5-29.</title>
        <authorList>
            <person name="Im W.-T."/>
        </authorList>
    </citation>
    <scope>NUCLEOTIDE SEQUENCE [LARGE SCALE GENOMIC DNA]</scope>
    <source>
        <strain evidence="14 15">BR5-29</strain>
    </source>
</reference>
<dbReference type="AlphaFoldDB" id="A0A5J5IKZ9"/>
<evidence type="ECO:0000313" key="14">
    <source>
        <dbReference type="EMBL" id="KAA9041680.1"/>
    </source>
</evidence>
<feature type="transmembrane region" description="Helical" evidence="12">
    <location>
        <begin position="67"/>
        <end position="87"/>
    </location>
</feature>
<feature type="transmembrane region" description="Helical" evidence="12">
    <location>
        <begin position="200"/>
        <end position="220"/>
    </location>
</feature>
<dbReference type="PANTHER" id="PTHR10110">
    <property type="entry name" value="SODIUM/HYDROGEN EXCHANGER"/>
    <property type="match status" value="1"/>
</dbReference>
<evidence type="ECO:0000256" key="8">
    <source>
        <dbReference type="ARBA" id="ARBA00023053"/>
    </source>
</evidence>
<dbReference type="PANTHER" id="PTHR10110:SF195">
    <property type="entry name" value="NA(+)_H(+) ANTIPORTER NHAS2"/>
    <property type="match status" value="1"/>
</dbReference>
<dbReference type="GO" id="GO:0051453">
    <property type="term" value="P:regulation of intracellular pH"/>
    <property type="evidence" value="ECO:0007669"/>
    <property type="project" value="TreeGrafter"/>
</dbReference>
<proteinExistence type="inferred from homology"/>
<keyword evidence="10 12" id="KW-0472">Membrane</keyword>
<dbReference type="GO" id="GO:0005886">
    <property type="term" value="C:plasma membrane"/>
    <property type="evidence" value="ECO:0007669"/>
    <property type="project" value="UniProtKB-SubCell"/>
</dbReference>
<comment type="subcellular location">
    <subcellularLocation>
        <location evidence="1">Cell membrane</location>
        <topology evidence="1">Multi-pass membrane protein</topology>
    </subcellularLocation>
</comment>
<dbReference type="InterPro" id="IPR006153">
    <property type="entry name" value="Cation/H_exchanger_TM"/>
</dbReference>
<feature type="transmembrane region" description="Helical" evidence="12">
    <location>
        <begin position="6"/>
        <end position="22"/>
    </location>
</feature>
<evidence type="ECO:0000256" key="2">
    <source>
        <dbReference type="ARBA" id="ARBA00007367"/>
    </source>
</evidence>
<dbReference type="InterPro" id="IPR018422">
    <property type="entry name" value="Cation/H_exchanger_CPA1"/>
</dbReference>
<keyword evidence="15" id="KW-1185">Reference proteome</keyword>
<feature type="transmembrane region" description="Helical" evidence="12">
    <location>
        <begin position="354"/>
        <end position="374"/>
    </location>
</feature>
<comment type="similarity">
    <text evidence="2">Belongs to the monovalent cation:proton antiporter 1 (CPA1) transporter (TC 2.A.36) family.</text>
</comment>
<name>A0A5J5IKZ9_9BACT</name>
<evidence type="ECO:0000256" key="10">
    <source>
        <dbReference type="ARBA" id="ARBA00023136"/>
    </source>
</evidence>
<comment type="caution">
    <text evidence="14">The sequence shown here is derived from an EMBL/GenBank/DDBJ whole genome shotgun (WGS) entry which is preliminary data.</text>
</comment>
<sequence length="421" mass="46319">MEIYNIITVIILLAAVFGYINQRFIKLPGTIGIMIISIIASLVVITLDNIYPKFFVSTIESIKAIDFNTVVLKVMLSFLLFAAAIHIDVKKLRSERKAILTFSTISILISTLVVGFLLYLTILIFGLKVNFLYCLLFGALISPTDPIAVVGILKRAKIPASLETKISGESLFNDGVGVVLFITFYEVAKIGLANISVWNVLWLFVRETGGGLLLGWLLGYLCYWSIKSIDNYVVEVMITLAIVMGGYSLAGELHVSGPLAMVMAGLITGDKGMDSGVSDITRDYLGKFWELMDELMNAILFLLIGFEMLIVAFNLTLFWLGCIAVVIVLFARLISVSIPIIILKSKKTFENNAIPILTWGALRGGISVALALSVPKYMYGDMFVSITYIVVLFSIVVQGLTIGKFANKLREKDELKNSISS</sequence>
<keyword evidence="8" id="KW-0915">Sodium</keyword>
<keyword evidence="6 12" id="KW-0812">Transmembrane</keyword>
<evidence type="ECO:0000256" key="4">
    <source>
        <dbReference type="ARBA" id="ARBA00022449"/>
    </source>
</evidence>
<dbReference type="RefSeq" id="WP_150413800.1">
    <property type="nucleotide sequence ID" value="NZ_VYQF01000001.1"/>
</dbReference>
<evidence type="ECO:0000256" key="6">
    <source>
        <dbReference type="ARBA" id="ARBA00022692"/>
    </source>
</evidence>
<evidence type="ECO:0000256" key="9">
    <source>
        <dbReference type="ARBA" id="ARBA00023065"/>
    </source>
</evidence>
<dbReference type="Proteomes" id="UP000326903">
    <property type="component" value="Unassembled WGS sequence"/>
</dbReference>
<accession>A0A5J5IKZ9</accession>
<dbReference type="GO" id="GO:0098719">
    <property type="term" value="P:sodium ion import across plasma membrane"/>
    <property type="evidence" value="ECO:0007669"/>
    <property type="project" value="TreeGrafter"/>
</dbReference>
<dbReference type="EMBL" id="VYQF01000001">
    <property type="protein sequence ID" value="KAA9041680.1"/>
    <property type="molecule type" value="Genomic_DNA"/>
</dbReference>
<evidence type="ECO:0000256" key="12">
    <source>
        <dbReference type="SAM" id="Phobius"/>
    </source>
</evidence>
<protein>
    <submittedName>
        <fullName evidence="14">Sodium:proton antiporter</fullName>
    </submittedName>
</protein>
<feature type="transmembrane region" description="Helical" evidence="12">
    <location>
        <begin position="318"/>
        <end position="342"/>
    </location>
</feature>
<evidence type="ECO:0000256" key="5">
    <source>
        <dbReference type="ARBA" id="ARBA00022475"/>
    </source>
</evidence>
<dbReference type="GO" id="GO:0015386">
    <property type="term" value="F:potassium:proton antiporter activity"/>
    <property type="evidence" value="ECO:0007669"/>
    <property type="project" value="TreeGrafter"/>
</dbReference>
<keyword evidence="7 12" id="KW-1133">Transmembrane helix</keyword>
<feature type="transmembrane region" description="Helical" evidence="12">
    <location>
        <begin position="386"/>
        <end position="406"/>
    </location>
</feature>
<evidence type="ECO:0000256" key="1">
    <source>
        <dbReference type="ARBA" id="ARBA00004651"/>
    </source>
</evidence>
<evidence type="ECO:0000256" key="3">
    <source>
        <dbReference type="ARBA" id="ARBA00022448"/>
    </source>
</evidence>
<dbReference type="GO" id="GO:0015385">
    <property type="term" value="F:sodium:proton antiporter activity"/>
    <property type="evidence" value="ECO:0007669"/>
    <property type="project" value="InterPro"/>
</dbReference>
<dbReference type="Gene3D" id="6.10.140.1330">
    <property type="match status" value="1"/>
</dbReference>
<feature type="transmembrane region" description="Helical" evidence="12">
    <location>
        <begin position="99"/>
        <end position="124"/>
    </location>
</feature>
<keyword evidence="4" id="KW-0050">Antiport</keyword>
<evidence type="ECO:0000259" key="13">
    <source>
        <dbReference type="Pfam" id="PF00999"/>
    </source>
</evidence>
<evidence type="ECO:0000313" key="15">
    <source>
        <dbReference type="Proteomes" id="UP000326903"/>
    </source>
</evidence>
<organism evidence="14 15">
    <name type="scientific">Ginsengibacter hankyongi</name>
    <dbReference type="NCBI Taxonomy" id="2607284"/>
    <lineage>
        <taxon>Bacteria</taxon>
        <taxon>Pseudomonadati</taxon>
        <taxon>Bacteroidota</taxon>
        <taxon>Chitinophagia</taxon>
        <taxon>Chitinophagales</taxon>
        <taxon>Chitinophagaceae</taxon>
        <taxon>Ginsengibacter</taxon>
    </lineage>
</organism>
<evidence type="ECO:0000256" key="11">
    <source>
        <dbReference type="ARBA" id="ARBA00023201"/>
    </source>
</evidence>
<keyword evidence="3" id="KW-0813">Transport</keyword>
<feature type="domain" description="Cation/H+ exchanger transmembrane" evidence="13">
    <location>
        <begin position="13"/>
        <end position="406"/>
    </location>
</feature>